<evidence type="ECO:0000256" key="1">
    <source>
        <dbReference type="ARBA" id="ARBA00022679"/>
    </source>
</evidence>
<dbReference type="GO" id="GO:0016757">
    <property type="term" value="F:glycosyltransferase activity"/>
    <property type="evidence" value="ECO:0007669"/>
    <property type="project" value="UniProtKB-KW"/>
</dbReference>
<gene>
    <name evidence="4" type="ORF">HNR39_003869</name>
</gene>
<dbReference type="Gene3D" id="3.40.50.2000">
    <property type="entry name" value="Glycogen Phosphorylase B"/>
    <property type="match status" value="2"/>
</dbReference>
<evidence type="ECO:0000313" key="5">
    <source>
        <dbReference type="Proteomes" id="UP000571084"/>
    </source>
</evidence>
<dbReference type="Pfam" id="PF13439">
    <property type="entry name" value="Glyco_transf_4"/>
    <property type="match status" value="1"/>
</dbReference>
<dbReference type="Pfam" id="PF00534">
    <property type="entry name" value="Glycos_transf_1"/>
    <property type="match status" value="1"/>
</dbReference>
<evidence type="ECO:0000313" key="4">
    <source>
        <dbReference type="EMBL" id="MBB5202007.1"/>
    </source>
</evidence>
<feature type="domain" description="Glycosyl transferase family 1" evidence="2">
    <location>
        <begin position="182"/>
        <end position="336"/>
    </location>
</feature>
<dbReference type="CDD" id="cd03801">
    <property type="entry name" value="GT4_PimA-like"/>
    <property type="match status" value="1"/>
</dbReference>
<keyword evidence="1 4" id="KW-0808">Transferase</keyword>
<dbReference type="Proteomes" id="UP000571084">
    <property type="component" value="Unassembled WGS sequence"/>
</dbReference>
<dbReference type="InterPro" id="IPR001296">
    <property type="entry name" value="Glyco_trans_1"/>
</dbReference>
<dbReference type="EC" id="2.4.1.252" evidence="4"/>
<sequence length="374" mass="42225">MSIKVVHVVRQYSPSVGGLEDVVRNIVRQQREHHDQVPRIITLNRLFRNADGFLASKAIVDGVSVMRLPFRGTSRYPVCPQVLKHVADADVIHVHGIDFFFDYLALTKPFHKRPLVASTHGGFFHTSFASTIKKVYFNTVTRASSMMYDKIIATSDNDGNIFKKIVNPSKLAVIENGVNVEKYRNQAALTPTRTLIYFGRWSANKGLLETLALFKKIAARQSGWKLIIAGREYDHTAEELSAWLGEHQLTDSVQIIPNPSDRALAELIGQASYFICLSQHEGFGLAAIEAMSAGLTPVLSNIPPFRNLVEQSHSGILLSAQSDEDNVERLLFLHEETQRNFAVGRSNMQQFADRYNWRHIANQYVEVYKNLMSR</sequence>
<dbReference type="GO" id="GO:0009103">
    <property type="term" value="P:lipopolysaccharide biosynthetic process"/>
    <property type="evidence" value="ECO:0007669"/>
    <property type="project" value="TreeGrafter"/>
</dbReference>
<dbReference type="AlphaFoldDB" id="A0A840RTX1"/>
<dbReference type="RefSeq" id="WP_168054692.1">
    <property type="nucleotide sequence ID" value="NZ_JAAOZT010000005.1"/>
</dbReference>
<accession>A0A840RTX1</accession>
<dbReference type="InterPro" id="IPR028098">
    <property type="entry name" value="Glyco_trans_4-like_N"/>
</dbReference>
<name>A0A840RTX1_9BURK</name>
<feature type="domain" description="Glycosyltransferase subfamily 4-like N-terminal" evidence="3">
    <location>
        <begin position="16"/>
        <end position="181"/>
    </location>
</feature>
<comment type="caution">
    <text evidence="4">The sequence shown here is derived from an EMBL/GenBank/DDBJ whole genome shotgun (WGS) entry which is preliminary data.</text>
</comment>
<proteinExistence type="predicted"/>
<dbReference type="PANTHER" id="PTHR46401:SF2">
    <property type="entry name" value="GLYCOSYLTRANSFERASE WBBK-RELATED"/>
    <property type="match status" value="1"/>
</dbReference>
<dbReference type="PANTHER" id="PTHR46401">
    <property type="entry name" value="GLYCOSYLTRANSFERASE WBBK-RELATED"/>
    <property type="match status" value="1"/>
</dbReference>
<evidence type="ECO:0000259" key="2">
    <source>
        <dbReference type="Pfam" id="PF00534"/>
    </source>
</evidence>
<protein>
    <submittedName>
        <fullName evidence="4">Alpha-1,3-mannosyltransferase</fullName>
        <ecNumber evidence="4">2.4.1.252</ecNumber>
    </submittedName>
</protein>
<keyword evidence="5" id="KW-1185">Reference proteome</keyword>
<dbReference type="SUPFAM" id="SSF53756">
    <property type="entry name" value="UDP-Glycosyltransferase/glycogen phosphorylase"/>
    <property type="match status" value="1"/>
</dbReference>
<keyword evidence="4" id="KW-0328">Glycosyltransferase</keyword>
<dbReference type="EMBL" id="JACHHQ010000009">
    <property type="protein sequence ID" value="MBB5202007.1"/>
    <property type="molecule type" value="Genomic_DNA"/>
</dbReference>
<organism evidence="4 5">
    <name type="scientific">Glaciimonas immobilis</name>
    <dbReference type="NCBI Taxonomy" id="728004"/>
    <lineage>
        <taxon>Bacteria</taxon>
        <taxon>Pseudomonadati</taxon>
        <taxon>Pseudomonadota</taxon>
        <taxon>Betaproteobacteria</taxon>
        <taxon>Burkholderiales</taxon>
        <taxon>Oxalobacteraceae</taxon>
        <taxon>Glaciimonas</taxon>
    </lineage>
</organism>
<evidence type="ECO:0000259" key="3">
    <source>
        <dbReference type="Pfam" id="PF13439"/>
    </source>
</evidence>
<reference evidence="4 5" key="1">
    <citation type="submission" date="2020-08" db="EMBL/GenBank/DDBJ databases">
        <title>Genomic Encyclopedia of Type Strains, Phase IV (KMG-IV): sequencing the most valuable type-strain genomes for metagenomic binning, comparative biology and taxonomic classification.</title>
        <authorList>
            <person name="Goeker M."/>
        </authorList>
    </citation>
    <scope>NUCLEOTIDE SEQUENCE [LARGE SCALE GENOMIC DNA]</scope>
    <source>
        <strain evidence="4 5">DSM 23240</strain>
    </source>
</reference>